<protein>
    <submittedName>
        <fullName evidence="1">Uncharacterized protein</fullName>
    </submittedName>
</protein>
<name>A0A0K2VFM4_LEPSM</name>
<proteinExistence type="predicted"/>
<evidence type="ECO:0000313" key="1">
    <source>
        <dbReference type="EMBL" id="CDW48731.1"/>
    </source>
</evidence>
<organism evidence="1">
    <name type="scientific">Lepeophtheirus salmonis</name>
    <name type="common">Salmon louse</name>
    <name type="synonym">Caligus salmonis</name>
    <dbReference type="NCBI Taxonomy" id="72036"/>
    <lineage>
        <taxon>Eukaryota</taxon>
        <taxon>Metazoa</taxon>
        <taxon>Ecdysozoa</taxon>
        <taxon>Arthropoda</taxon>
        <taxon>Crustacea</taxon>
        <taxon>Multicrustacea</taxon>
        <taxon>Hexanauplia</taxon>
        <taxon>Copepoda</taxon>
        <taxon>Siphonostomatoida</taxon>
        <taxon>Caligidae</taxon>
        <taxon>Lepeophtheirus</taxon>
    </lineage>
</organism>
<sequence>MTAKGVTVKSGFSIIKVYCFFISACSMKDCMSGGFPLSGLVLSVFTSDKC</sequence>
<reference evidence="1" key="1">
    <citation type="submission" date="2014-05" db="EMBL/GenBank/DDBJ databases">
        <authorList>
            <person name="Chronopoulou M."/>
        </authorList>
    </citation>
    <scope>NUCLEOTIDE SEQUENCE</scope>
    <source>
        <tissue evidence="1">Whole organism</tissue>
    </source>
</reference>
<accession>A0A0K2VFM4</accession>
<dbReference type="AlphaFoldDB" id="A0A0K2VFM4"/>
<dbReference type="EMBL" id="HACA01031370">
    <property type="protein sequence ID" value="CDW48731.1"/>
    <property type="molecule type" value="Transcribed_RNA"/>
</dbReference>